<protein>
    <recommendedName>
        <fullName evidence="4">DUF1376 domain-containing protein</fullName>
    </recommendedName>
</protein>
<dbReference type="EMBL" id="WHJG01000004">
    <property type="protein sequence ID" value="NHZ78816.1"/>
    <property type="molecule type" value="Genomic_DNA"/>
</dbReference>
<accession>A0ABX0N8U0</accession>
<evidence type="ECO:0000256" key="1">
    <source>
        <dbReference type="SAM" id="MobiDB-lite"/>
    </source>
</evidence>
<reference evidence="2 3" key="1">
    <citation type="submission" date="2019-10" db="EMBL/GenBank/DDBJ databases">
        <title>Taxonomy of Antarctic Massilia spp.: description of Massilia rubra sp. nov., Massilia aquatica sp. nov., Massilia mucilaginosa sp. nov., Massilia frigida sp. nov. isolated from streams, lakes and regoliths.</title>
        <authorList>
            <person name="Holochova P."/>
            <person name="Sedlacek I."/>
            <person name="Kralova S."/>
            <person name="Maslanova I."/>
            <person name="Busse H.-J."/>
            <person name="Stankova E."/>
            <person name="Vrbovska V."/>
            <person name="Kovarovic V."/>
            <person name="Bartak M."/>
            <person name="Svec P."/>
            <person name="Pantucek R."/>
        </authorList>
    </citation>
    <scope>NUCLEOTIDE SEQUENCE [LARGE SCALE GENOMIC DNA]</scope>
    <source>
        <strain evidence="2 3">CCM 8695</strain>
    </source>
</reference>
<proteinExistence type="predicted"/>
<evidence type="ECO:0000313" key="3">
    <source>
        <dbReference type="Proteomes" id="UP000621455"/>
    </source>
</evidence>
<name>A0ABX0N8U0_9BURK</name>
<sequence length="283" mass="30479">MAGEWIKMRTNLWSDPRVSRLCDLTGKAEATVVGALYWLWATADEHTRSGHMPGLSMAGIDRKTGIDGFGAALLAVCWIDDTEGGITLLRFDEHNGSSAKNRATTARRVASHAAGVRARTQAGGAVATALADDGGDANAAAVSAALAKEEKRREDVNSLPPTPAVSSSPLVATPAKRRASGAVSLAAYLEQCKLADDKPIRADDAVFDYAAKVGVPTDFLRLQWLEFKERYSLDGAKQYKSWPTVFAKSVRGNWFRLWYIQPDGAYALTTSGLQARRQHEAGA</sequence>
<keyword evidence="3" id="KW-1185">Reference proteome</keyword>
<feature type="region of interest" description="Disordered" evidence="1">
    <location>
        <begin position="150"/>
        <end position="171"/>
    </location>
</feature>
<organism evidence="2 3">
    <name type="scientific">Massilia frigida</name>
    <dbReference type="NCBI Taxonomy" id="2609281"/>
    <lineage>
        <taxon>Bacteria</taxon>
        <taxon>Pseudomonadati</taxon>
        <taxon>Pseudomonadota</taxon>
        <taxon>Betaproteobacteria</taxon>
        <taxon>Burkholderiales</taxon>
        <taxon>Oxalobacteraceae</taxon>
        <taxon>Telluria group</taxon>
        <taxon>Massilia</taxon>
    </lineage>
</organism>
<evidence type="ECO:0000313" key="2">
    <source>
        <dbReference type="EMBL" id="NHZ78816.1"/>
    </source>
</evidence>
<dbReference type="RefSeq" id="WP_167085794.1">
    <property type="nucleotide sequence ID" value="NZ_WHJG01000004.1"/>
</dbReference>
<dbReference type="Proteomes" id="UP000621455">
    <property type="component" value="Unassembled WGS sequence"/>
</dbReference>
<gene>
    <name evidence="2" type="ORF">F2P44_05915</name>
</gene>
<comment type="caution">
    <text evidence="2">The sequence shown here is derived from an EMBL/GenBank/DDBJ whole genome shotgun (WGS) entry which is preliminary data.</text>
</comment>
<evidence type="ECO:0008006" key="4">
    <source>
        <dbReference type="Google" id="ProtNLM"/>
    </source>
</evidence>